<accession>A0A395HQ72</accession>
<protein>
    <submittedName>
        <fullName evidence="1">Uncharacterized protein</fullName>
    </submittedName>
</protein>
<dbReference type="Proteomes" id="UP000248961">
    <property type="component" value="Unassembled WGS sequence"/>
</dbReference>
<dbReference type="EMBL" id="KZ824298">
    <property type="protein sequence ID" value="RAL10091.1"/>
    <property type="molecule type" value="Genomic_DNA"/>
</dbReference>
<gene>
    <name evidence="1" type="ORF">BO97DRAFT_148239</name>
</gene>
<sequence length="150" mass="16579">MTVTPPTGKPLAIYSGVPVQFDYMISLARPIVHIHHSPYSTRMVALTKFGRLSGSKSLPMLSEGRRAEDGDSQIMPRSSLAVSEYPCSLRSIAFCTNGTHRPIYFPSLQDFPSRFASTPNAEHFTPPCGYQPPPLLCIFCRSLRCAFPLS</sequence>
<evidence type="ECO:0000313" key="2">
    <source>
        <dbReference type="Proteomes" id="UP000248961"/>
    </source>
</evidence>
<reference evidence="1 2" key="1">
    <citation type="submission" date="2018-02" db="EMBL/GenBank/DDBJ databases">
        <title>The genomes of Aspergillus section Nigri reveals drivers in fungal speciation.</title>
        <authorList>
            <consortium name="DOE Joint Genome Institute"/>
            <person name="Vesth T.C."/>
            <person name="Nybo J."/>
            <person name="Theobald S."/>
            <person name="Brandl J."/>
            <person name="Frisvad J.C."/>
            <person name="Nielsen K.F."/>
            <person name="Lyhne E.K."/>
            <person name="Kogle M.E."/>
            <person name="Kuo A."/>
            <person name="Riley R."/>
            <person name="Clum A."/>
            <person name="Nolan M."/>
            <person name="Lipzen A."/>
            <person name="Salamov A."/>
            <person name="Henrissat B."/>
            <person name="Wiebenga A."/>
            <person name="De vries R.P."/>
            <person name="Grigoriev I.V."/>
            <person name="Mortensen U.H."/>
            <person name="Andersen M.R."/>
            <person name="Baker S.E."/>
        </authorList>
    </citation>
    <scope>NUCLEOTIDE SEQUENCE [LARGE SCALE GENOMIC DNA]</scope>
    <source>
        <strain evidence="1 2">CBS 101889</strain>
    </source>
</reference>
<dbReference type="VEuPathDB" id="FungiDB:BO97DRAFT_148239"/>
<dbReference type="GeneID" id="37194439"/>
<organism evidence="1 2">
    <name type="scientific">Aspergillus homomorphus (strain CBS 101889)</name>
    <dbReference type="NCBI Taxonomy" id="1450537"/>
    <lineage>
        <taxon>Eukaryota</taxon>
        <taxon>Fungi</taxon>
        <taxon>Dikarya</taxon>
        <taxon>Ascomycota</taxon>
        <taxon>Pezizomycotina</taxon>
        <taxon>Eurotiomycetes</taxon>
        <taxon>Eurotiomycetidae</taxon>
        <taxon>Eurotiales</taxon>
        <taxon>Aspergillaceae</taxon>
        <taxon>Aspergillus</taxon>
        <taxon>Aspergillus subgen. Circumdati</taxon>
    </lineage>
</organism>
<name>A0A395HQ72_ASPHC</name>
<dbReference type="AlphaFoldDB" id="A0A395HQ72"/>
<evidence type="ECO:0000313" key="1">
    <source>
        <dbReference type="EMBL" id="RAL10091.1"/>
    </source>
</evidence>
<dbReference type="RefSeq" id="XP_025549245.1">
    <property type="nucleotide sequence ID" value="XM_025690150.1"/>
</dbReference>
<proteinExistence type="predicted"/>
<keyword evidence="2" id="KW-1185">Reference proteome</keyword>